<gene>
    <name evidence="1" type="ORF">ACFFN0_02655</name>
</gene>
<accession>A0ABV5UZF2</accession>
<proteinExistence type="predicted"/>
<comment type="caution">
    <text evidence="1">The sequence shown here is derived from an EMBL/GenBank/DDBJ whole genome shotgun (WGS) entry which is preliminary data.</text>
</comment>
<name>A0ABV5UZF2_9MICO</name>
<evidence type="ECO:0000313" key="2">
    <source>
        <dbReference type="Proteomes" id="UP001589613"/>
    </source>
</evidence>
<organism evidence="1 2">
    <name type="scientific">Ornithinimicrobium kibberense</name>
    <dbReference type="NCBI Taxonomy" id="282060"/>
    <lineage>
        <taxon>Bacteria</taxon>
        <taxon>Bacillati</taxon>
        <taxon>Actinomycetota</taxon>
        <taxon>Actinomycetes</taxon>
        <taxon>Micrococcales</taxon>
        <taxon>Ornithinimicrobiaceae</taxon>
        <taxon>Ornithinimicrobium</taxon>
    </lineage>
</organism>
<dbReference type="RefSeq" id="WP_238330495.1">
    <property type="nucleotide sequence ID" value="NZ_JBHMAX010000005.1"/>
</dbReference>
<dbReference type="EMBL" id="JBHMAX010000005">
    <property type="protein sequence ID" value="MFB9730940.1"/>
    <property type="molecule type" value="Genomic_DNA"/>
</dbReference>
<protein>
    <submittedName>
        <fullName evidence="1">Uncharacterized protein</fullName>
    </submittedName>
</protein>
<dbReference type="Proteomes" id="UP001589613">
    <property type="component" value="Unassembled WGS sequence"/>
</dbReference>
<reference evidence="1 2" key="1">
    <citation type="submission" date="2024-09" db="EMBL/GenBank/DDBJ databases">
        <authorList>
            <person name="Sun Q."/>
            <person name="Mori K."/>
        </authorList>
    </citation>
    <scope>NUCLEOTIDE SEQUENCE [LARGE SCALE GENOMIC DNA]</scope>
    <source>
        <strain evidence="1 2">JCM 12763</strain>
    </source>
</reference>
<keyword evidence="2" id="KW-1185">Reference proteome</keyword>
<sequence>MTKVAHETYTELKDRADQKARFKKVQKALAHLQANPRHPGLQSHKYESMQGANGEAVWDSYVENNTPSAWRIFWHYGPGKGVLTVLMITPHP</sequence>
<evidence type="ECO:0000313" key="1">
    <source>
        <dbReference type="EMBL" id="MFB9730940.1"/>
    </source>
</evidence>